<feature type="non-terminal residue" evidence="1">
    <location>
        <position position="1"/>
    </location>
</feature>
<gene>
    <name evidence="1" type="ORF">S03H2_64475</name>
</gene>
<reference evidence="1" key="1">
    <citation type="journal article" date="2014" name="Front. Microbiol.">
        <title>High frequency of phylogenetically diverse reductive dehalogenase-homologous genes in deep subseafloor sedimentary metagenomes.</title>
        <authorList>
            <person name="Kawai M."/>
            <person name="Futagami T."/>
            <person name="Toyoda A."/>
            <person name="Takaki Y."/>
            <person name="Nishi S."/>
            <person name="Hori S."/>
            <person name="Arai W."/>
            <person name="Tsubouchi T."/>
            <person name="Morono Y."/>
            <person name="Uchiyama I."/>
            <person name="Ito T."/>
            <person name="Fujiyama A."/>
            <person name="Inagaki F."/>
            <person name="Takami H."/>
        </authorList>
    </citation>
    <scope>NUCLEOTIDE SEQUENCE</scope>
    <source>
        <strain evidence="1">Expedition CK06-06</strain>
    </source>
</reference>
<proteinExistence type="predicted"/>
<sequence length="34" mass="3684">RGHHGDIASVSQERDYGKGLKWGNGSDPLWVTCG</sequence>
<name>X1I901_9ZZZZ</name>
<dbReference type="AlphaFoldDB" id="X1I901"/>
<organism evidence="1">
    <name type="scientific">marine sediment metagenome</name>
    <dbReference type="NCBI Taxonomy" id="412755"/>
    <lineage>
        <taxon>unclassified sequences</taxon>
        <taxon>metagenomes</taxon>
        <taxon>ecological metagenomes</taxon>
    </lineage>
</organism>
<protein>
    <submittedName>
        <fullName evidence="1">Uncharacterized protein</fullName>
    </submittedName>
</protein>
<evidence type="ECO:0000313" key="1">
    <source>
        <dbReference type="EMBL" id="GAH78896.1"/>
    </source>
</evidence>
<dbReference type="EMBL" id="BARU01041885">
    <property type="protein sequence ID" value="GAH78896.1"/>
    <property type="molecule type" value="Genomic_DNA"/>
</dbReference>
<comment type="caution">
    <text evidence="1">The sequence shown here is derived from an EMBL/GenBank/DDBJ whole genome shotgun (WGS) entry which is preliminary data.</text>
</comment>
<accession>X1I901</accession>